<dbReference type="EMBL" id="KV921263">
    <property type="protein sequence ID" value="ORE22776.1"/>
    <property type="molecule type" value="Genomic_DNA"/>
</dbReference>
<proteinExistence type="predicted"/>
<name>A0A1X0SES4_RHIZD</name>
<evidence type="ECO:0000313" key="2">
    <source>
        <dbReference type="Proteomes" id="UP000242381"/>
    </source>
</evidence>
<dbReference type="OMA" id="RACHISQ"/>
<gene>
    <name evidence="1" type="ORF">BCV71DRAFT_284136</name>
</gene>
<accession>A0A1X0SES4</accession>
<evidence type="ECO:0000313" key="1">
    <source>
        <dbReference type="EMBL" id="ORE22776.1"/>
    </source>
</evidence>
<sequence>MYLNFDNSRICSNPTCMLSRNTNVVEAEANIKQLPLPEQLAHFLKSKENRENILYAKIVQSKGFEVQTSSGELFRYQLSLTSAIGDIPAIAEISDHHSHTNYTDICGTHCRGIYFPHIDEHEEPHTYSIKQIADYKSLESGNGEAHCGIKRISPFVLSDSFHEQNIEKQIGLLANDGGKKYGRNNPFFLRKQYCDKISLSFLEAKDVSPRDYLNGELIDAPHKSGFARAVDIIDFFLYIVPTREATNDVCSALKAISRACHISQKYALTNSDLQDYQKALMTHIGTKSFTISEYLLLHLSMAARTLDPPRYLSVRPLERMNGKLTQQINSRSQPGENAANIVQTHYADTYNRVHHPLGNTNSGVIVTALPLSASGSTRIINTEDIFGYAIIVPSILESGSFYVSWESC</sequence>
<protein>
    <submittedName>
        <fullName evidence="1">Uncharacterized protein</fullName>
    </submittedName>
</protein>
<organism evidence="1 2">
    <name type="scientific">Rhizopus microsporus</name>
    <dbReference type="NCBI Taxonomy" id="58291"/>
    <lineage>
        <taxon>Eukaryota</taxon>
        <taxon>Fungi</taxon>
        <taxon>Fungi incertae sedis</taxon>
        <taxon>Mucoromycota</taxon>
        <taxon>Mucoromycotina</taxon>
        <taxon>Mucoromycetes</taxon>
        <taxon>Mucorales</taxon>
        <taxon>Mucorineae</taxon>
        <taxon>Rhizopodaceae</taxon>
        <taxon>Rhizopus</taxon>
    </lineage>
</organism>
<reference evidence="1 2" key="1">
    <citation type="journal article" date="2016" name="Proc. Natl. Acad. Sci. U.S.A.">
        <title>Lipid metabolic changes in an early divergent fungus govern the establishment of a mutualistic symbiosis with endobacteria.</title>
        <authorList>
            <person name="Lastovetsky O.A."/>
            <person name="Gaspar M.L."/>
            <person name="Mondo S.J."/>
            <person name="LaButti K.M."/>
            <person name="Sandor L."/>
            <person name="Grigoriev I.V."/>
            <person name="Henry S.A."/>
            <person name="Pawlowska T.E."/>
        </authorList>
    </citation>
    <scope>NUCLEOTIDE SEQUENCE [LARGE SCALE GENOMIC DNA]</scope>
    <source>
        <strain evidence="1 2">ATCC 11559</strain>
    </source>
</reference>
<dbReference type="Proteomes" id="UP000242381">
    <property type="component" value="Unassembled WGS sequence"/>
</dbReference>
<dbReference type="AlphaFoldDB" id="A0A1X0SES4"/>